<dbReference type="SUPFAM" id="SSF54427">
    <property type="entry name" value="NTF2-like"/>
    <property type="match status" value="1"/>
</dbReference>
<evidence type="ECO:0000313" key="2">
    <source>
        <dbReference type="EMBL" id="GMQ30682.1"/>
    </source>
</evidence>
<evidence type="ECO:0000259" key="1">
    <source>
        <dbReference type="Pfam" id="PF14534"/>
    </source>
</evidence>
<dbReference type="EMBL" id="BTPD01000011">
    <property type="protein sequence ID" value="GMQ30682.1"/>
    <property type="molecule type" value="Genomic_DNA"/>
</dbReference>
<comment type="caution">
    <text evidence="2">The sequence shown here is derived from an EMBL/GenBank/DDBJ whole genome shotgun (WGS) entry which is preliminary data.</text>
</comment>
<proteinExistence type="predicted"/>
<dbReference type="Gene3D" id="3.10.450.50">
    <property type="match status" value="1"/>
</dbReference>
<feature type="domain" description="DUF4440" evidence="1">
    <location>
        <begin position="10"/>
        <end position="114"/>
    </location>
</feature>
<name>A0ABQ6PVB4_9BACT</name>
<keyword evidence="3" id="KW-1185">Reference proteome</keyword>
<reference evidence="2 3" key="1">
    <citation type="submission" date="2023-08" db="EMBL/GenBank/DDBJ databases">
        <title>Draft genome sequence of Algoriphagus confluentis.</title>
        <authorList>
            <person name="Takatani N."/>
            <person name="Hosokawa M."/>
            <person name="Sawabe T."/>
        </authorList>
    </citation>
    <scope>NUCLEOTIDE SEQUENCE [LARGE SCALE GENOMIC DNA]</scope>
    <source>
        <strain evidence="2 3">NBRC 111222</strain>
    </source>
</reference>
<sequence>MTEKEQVLICEAKLTLAMKNGDVAMLDFLLDERLIFHIPSGQIITKEMDLENYRSGRMVVHQIFAEDPMVSIFGDVSIVSVVIHLQAEYSGLPVGGEFRYLRFWKKSKGNSWKVIGGSGIKIQ</sequence>
<accession>A0ABQ6PVB4</accession>
<dbReference type="Proteomes" id="UP001338309">
    <property type="component" value="Unassembled WGS sequence"/>
</dbReference>
<gene>
    <name evidence="2" type="ORF">Aconfl_33250</name>
</gene>
<dbReference type="Pfam" id="PF14534">
    <property type="entry name" value="DUF4440"/>
    <property type="match status" value="1"/>
</dbReference>
<evidence type="ECO:0000313" key="3">
    <source>
        <dbReference type="Proteomes" id="UP001338309"/>
    </source>
</evidence>
<dbReference type="InterPro" id="IPR032710">
    <property type="entry name" value="NTF2-like_dom_sf"/>
</dbReference>
<organism evidence="2 3">
    <name type="scientific">Algoriphagus confluentis</name>
    <dbReference type="NCBI Taxonomy" id="1697556"/>
    <lineage>
        <taxon>Bacteria</taxon>
        <taxon>Pseudomonadati</taxon>
        <taxon>Bacteroidota</taxon>
        <taxon>Cytophagia</taxon>
        <taxon>Cytophagales</taxon>
        <taxon>Cyclobacteriaceae</taxon>
        <taxon>Algoriphagus</taxon>
    </lineage>
</organism>
<dbReference type="InterPro" id="IPR027843">
    <property type="entry name" value="DUF4440"/>
</dbReference>
<protein>
    <recommendedName>
        <fullName evidence="1">DUF4440 domain-containing protein</fullName>
    </recommendedName>
</protein>
<dbReference type="RefSeq" id="WP_338225394.1">
    <property type="nucleotide sequence ID" value="NZ_BTPD01000011.1"/>
</dbReference>